<dbReference type="InterPro" id="IPR047679">
    <property type="entry name" value="BREX_BrxC"/>
</dbReference>
<dbReference type="InterPro" id="IPR058038">
    <property type="entry name" value="BREX_BrxC_wHTH"/>
</dbReference>
<feature type="domain" description="Probable ATP-binding protein BrxC winged helix-turn-helix" evidence="1">
    <location>
        <begin position="809"/>
        <end position="880"/>
    </location>
</feature>
<dbReference type="Proteomes" id="UP000094056">
    <property type="component" value="Unassembled WGS sequence"/>
</dbReference>
<accession>A0A1E3X6I9</accession>
<sequence length="986" mass="112615">MKIKEIFEKPIDRKIEEVIKVTQIEESVVHDEISEYIVTDTIKDYFVDILKAYSEAPSSPHEGIGIWISGFFGSGKSSFAKILGYILEGRNILNEDVRNLFKNQANDKKIADFLDYVKAKIPTKSIIFDVSMDRGVRSGADRITEIMYKVLLRELDYAEDFDIAKLEQDLEEENKLNSFNELYEKEYSKPWTKGRKRASAINEASRILHLMDDRTYNQPDSWSRSLVRSGDTIGRADITPNKFAELAFELMGRRGKNKGLVFVVDEVGQYVSRSVDKMLDLQAIIQAIGVESRNRVSNKRASAPTWMIVTSQEKLNEVVSALDDRRIELARLKDRFPIEIDLAPADIAEVASKRVLTKKAAIVPQLNKMFQDNQHRLNQCTSLEHTSRTSEIQRDEFINLYPYLPFHIDLCIDIMSGIRLLPGAKRHIGGSNRTIIKQAQQMLINPRVKLADEEVGMIVTFDKVYDLIEDNLSSEKQRDIISIKERFSDNNIVIKVAKAICLLEFVKDLPRTTKNIAAVLYPNIGAESCLSEVEEAVKNLERAQFIKLSDDGYKLLTVQEKNWDIKRNELSPKPADRNKIRVEIMEGLFGDSKATHINYKGLRTFKITYVLDGKNIGDRGDIEVGLLITDDADEFNACCEEKKRDSRHESNKNKIFWIVSQNEEIHRLIEELYRSDKMIRLHERLASCGQLSAEEHKCFSEEKIRKDKVQRGLRKQLEDAAYSGATIFRGIKKDVSAEGRDFFESVKKLFDSLIPELFPKFTLGAKRLSGKEAQNILTAVNLSGLPPIFYEGKDGYGLISKQGNQFVVNTNAEITQEIMRYIRDKHAYGEKLTGKLLENHFGGIGYGWERDVLRLVLATLFRAGVIEIGYQGKRYKSYDDHVGREAIINNNAFKVSTFTPREKTISLQHIRDACINYEAITGREVDAEENTIEQALKELANGRKEDLLSLNAMTQAHDLPCKEFVNDILKTMTQLQENTSDDCVKF</sequence>
<dbReference type="InterPro" id="IPR027417">
    <property type="entry name" value="P-loop_NTPase"/>
</dbReference>
<evidence type="ECO:0000313" key="3">
    <source>
        <dbReference type="Proteomes" id="UP000094056"/>
    </source>
</evidence>
<reference evidence="2 3" key="1">
    <citation type="submission" date="2016-07" db="EMBL/GenBank/DDBJ databases">
        <title>Draft genome of Scalindua rubra, obtained from a brine-seawater interface in the Red Sea, sheds light on salt adaptation in anammox bacteria.</title>
        <authorList>
            <person name="Speth D.R."/>
            <person name="Lagkouvardos I."/>
            <person name="Wang Y."/>
            <person name="Qian P.-Y."/>
            <person name="Dutilh B.E."/>
            <person name="Jetten M.S."/>
        </authorList>
    </citation>
    <scope>NUCLEOTIDE SEQUENCE [LARGE SCALE GENOMIC DNA]</scope>
    <source>
        <strain evidence="2">BSI-1</strain>
    </source>
</reference>
<proteinExistence type="predicted"/>
<dbReference type="PATRIC" id="fig|1872076.5.peg.4375"/>
<dbReference type="AlphaFoldDB" id="A0A1E3X6I9"/>
<gene>
    <name evidence="2" type="ORF">SCARUB_03673</name>
</gene>
<comment type="caution">
    <text evidence="2">The sequence shown here is derived from an EMBL/GenBank/DDBJ whole genome shotgun (WGS) entry which is preliminary data.</text>
</comment>
<dbReference type="SUPFAM" id="SSF52540">
    <property type="entry name" value="P-loop containing nucleoside triphosphate hydrolases"/>
    <property type="match status" value="1"/>
</dbReference>
<evidence type="ECO:0000313" key="2">
    <source>
        <dbReference type="EMBL" id="ODS31202.1"/>
    </source>
</evidence>
<dbReference type="NCBIfam" id="NF033441">
    <property type="entry name" value="BREX_BrxC"/>
    <property type="match status" value="1"/>
</dbReference>
<name>A0A1E3X6I9_9BACT</name>
<dbReference type="EMBL" id="MAYW01000135">
    <property type="protein sequence ID" value="ODS31202.1"/>
    <property type="molecule type" value="Genomic_DNA"/>
</dbReference>
<protein>
    <recommendedName>
        <fullName evidence="1">Probable ATP-binding protein BrxC winged helix-turn-helix domain-containing protein</fullName>
    </recommendedName>
</protein>
<organism evidence="2 3">
    <name type="scientific">Candidatus Scalindua rubra</name>
    <dbReference type="NCBI Taxonomy" id="1872076"/>
    <lineage>
        <taxon>Bacteria</taxon>
        <taxon>Pseudomonadati</taxon>
        <taxon>Planctomycetota</taxon>
        <taxon>Candidatus Brocadiia</taxon>
        <taxon>Candidatus Brocadiales</taxon>
        <taxon>Candidatus Scalinduaceae</taxon>
        <taxon>Candidatus Scalindua</taxon>
    </lineage>
</organism>
<dbReference type="Pfam" id="PF25791">
    <property type="entry name" value="WHD_BREX_BrxC"/>
    <property type="match status" value="1"/>
</dbReference>
<evidence type="ECO:0000259" key="1">
    <source>
        <dbReference type="Pfam" id="PF25791"/>
    </source>
</evidence>